<organism evidence="1 2">
    <name type="scientific">Dallia pectoralis</name>
    <name type="common">Alaska blackfish</name>
    <dbReference type="NCBI Taxonomy" id="75939"/>
    <lineage>
        <taxon>Eukaryota</taxon>
        <taxon>Metazoa</taxon>
        <taxon>Chordata</taxon>
        <taxon>Craniata</taxon>
        <taxon>Vertebrata</taxon>
        <taxon>Euteleostomi</taxon>
        <taxon>Actinopterygii</taxon>
        <taxon>Neopterygii</taxon>
        <taxon>Teleostei</taxon>
        <taxon>Protacanthopterygii</taxon>
        <taxon>Esociformes</taxon>
        <taxon>Umbridae</taxon>
        <taxon>Dallia</taxon>
    </lineage>
</organism>
<gene>
    <name evidence="1" type="ORF">DPEC_G00014720</name>
</gene>
<proteinExistence type="predicted"/>
<dbReference type="Proteomes" id="UP001157502">
    <property type="component" value="Chromosome 1"/>
</dbReference>
<evidence type="ECO:0000313" key="2">
    <source>
        <dbReference type="Proteomes" id="UP001157502"/>
    </source>
</evidence>
<comment type="caution">
    <text evidence="1">The sequence shown here is derived from an EMBL/GenBank/DDBJ whole genome shotgun (WGS) entry which is preliminary data.</text>
</comment>
<keyword evidence="2" id="KW-1185">Reference proteome</keyword>
<name>A0ACC2HMY5_DALPE</name>
<protein>
    <submittedName>
        <fullName evidence="1">Uncharacterized protein</fullName>
    </submittedName>
</protein>
<reference evidence="1" key="1">
    <citation type="submission" date="2021-05" db="EMBL/GenBank/DDBJ databases">
        <authorList>
            <person name="Pan Q."/>
            <person name="Jouanno E."/>
            <person name="Zahm M."/>
            <person name="Klopp C."/>
            <person name="Cabau C."/>
            <person name="Louis A."/>
            <person name="Berthelot C."/>
            <person name="Parey E."/>
            <person name="Roest Crollius H."/>
            <person name="Montfort J."/>
            <person name="Robinson-Rechavi M."/>
            <person name="Bouchez O."/>
            <person name="Lampietro C."/>
            <person name="Lopez Roques C."/>
            <person name="Donnadieu C."/>
            <person name="Postlethwait J."/>
            <person name="Bobe J."/>
            <person name="Dillon D."/>
            <person name="Chandos A."/>
            <person name="von Hippel F."/>
            <person name="Guiguen Y."/>
        </authorList>
    </citation>
    <scope>NUCLEOTIDE SEQUENCE</scope>
    <source>
        <strain evidence="1">YG-Jan2019</strain>
    </source>
</reference>
<dbReference type="EMBL" id="CM055728">
    <property type="protein sequence ID" value="KAJ8017145.1"/>
    <property type="molecule type" value="Genomic_DNA"/>
</dbReference>
<evidence type="ECO:0000313" key="1">
    <source>
        <dbReference type="EMBL" id="KAJ8017145.1"/>
    </source>
</evidence>
<sequence length="58" mass="6779">MCFYKWCCCGTGFNNSCIWIWCICVCEKGKKGLQSMHQTRGKLKDAKKRNLYDPQEPV</sequence>
<accession>A0ACC2HMY5</accession>